<keyword evidence="3" id="KW-0378">Hydrolase</keyword>
<evidence type="ECO:0000313" key="5">
    <source>
        <dbReference type="EMBL" id="RVW66526.1"/>
    </source>
</evidence>
<dbReference type="PANTHER" id="PTHR22748">
    <property type="entry name" value="AP ENDONUCLEASE"/>
    <property type="match status" value="1"/>
</dbReference>
<evidence type="ECO:0008006" key="7">
    <source>
        <dbReference type="Google" id="ProtNLM"/>
    </source>
</evidence>
<evidence type="ECO:0000256" key="2">
    <source>
        <dbReference type="ARBA" id="ARBA00022723"/>
    </source>
</evidence>
<dbReference type="GO" id="GO:0016787">
    <property type="term" value="F:hydrolase activity"/>
    <property type="evidence" value="ECO:0007669"/>
    <property type="project" value="UniProtKB-KW"/>
</dbReference>
<dbReference type="InterPro" id="IPR020847">
    <property type="entry name" value="AP_endonuclease_F1_BS"/>
</dbReference>
<comment type="cofactor">
    <cofactor evidence="1">
        <name>Mg(2+)</name>
        <dbReference type="ChEBI" id="CHEBI:18420"/>
    </cofactor>
</comment>
<dbReference type="InterPro" id="IPR036691">
    <property type="entry name" value="Endo/exonu/phosph_ase_sf"/>
</dbReference>
<evidence type="ECO:0000256" key="1">
    <source>
        <dbReference type="ARBA" id="ARBA00001946"/>
    </source>
</evidence>
<evidence type="ECO:0000256" key="4">
    <source>
        <dbReference type="ARBA" id="ARBA00022842"/>
    </source>
</evidence>
<gene>
    <name evidence="5" type="ORF">CK203_064972</name>
</gene>
<dbReference type="PROSITE" id="PS00726">
    <property type="entry name" value="AP_NUCLEASE_F1_1"/>
    <property type="match status" value="1"/>
</dbReference>
<dbReference type="Proteomes" id="UP000288805">
    <property type="component" value="Unassembled WGS sequence"/>
</dbReference>
<dbReference type="PANTHER" id="PTHR22748:SF11">
    <property type="entry name" value="OS07G0184032 PROTEIN"/>
    <property type="match status" value="1"/>
</dbReference>
<dbReference type="SUPFAM" id="SSF56219">
    <property type="entry name" value="DNase I-like"/>
    <property type="match status" value="1"/>
</dbReference>
<accession>A0A438G2V1</accession>
<dbReference type="EMBL" id="QGNW01000647">
    <property type="protein sequence ID" value="RVW66526.1"/>
    <property type="molecule type" value="Genomic_DNA"/>
</dbReference>
<name>A0A438G2V1_VITVI</name>
<evidence type="ECO:0000313" key="6">
    <source>
        <dbReference type="Proteomes" id="UP000288805"/>
    </source>
</evidence>
<dbReference type="AlphaFoldDB" id="A0A438G2V1"/>
<dbReference type="Gene3D" id="3.60.10.10">
    <property type="entry name" value="Endonuclease/exonuclease/phosphatase"/>
    <property type="match status" value="1"/>
</dbReference>
<sequence>MVKDQEEVVLFLMGDGHESWCCERNDDSVKWVEVGRAVARSLGKKGVVTIVPISAVDLSKARVRIAMKDKSVLPALLEVTNEDWVFTVSVVVVQDEDGRRGSVKGELTQEAFASHSRTVEEGEGRVRSTAGGRCCVGEDSRMRKGEKGGLVGTEEAEEIGVGGDEASAVVGCRAYERKAQSLSKIGPKYAKEEDPSVAGKGKTTFILLKVQSSSFAKKKVMFSSKKLWSTFFPPSSGPDRDFSVAASLYCMGRTGKQRRDPKKRLPGADFQAKRGSSASSLFSCRFLRFRKKSLGEGASSSRNEVALNNFSSDEDSKGFFGPSGVRSSWLNNHGFALYARKQSPSVPNLPGSAFQSQFPMENQEEEQMLHRGLGSRKKRRVVKDFLRSEKPDVVMIQETKKAECDRRFMGSVWTIRNKEWTALPTCGASGRILIIWDSKKLHSEEVVLGSFSVSVKFALDGCESLWLSTVYGPNNSVLRKDFWVELSDIFGLSSPRWCVGGDFNVIRRSSEKLGGSSLTPSMKDFDDFIRDCELIDSPLRRAPFNWSNMQEYPSWKPIRSSGPNTVQVGEYVVCNILVLRRALEVGGESFKEWVEGHKFMRKLQFVKAKLKEWNKASFGALNERKKSILSDLANFDTLEQEGVANGKRNRKFIKVLENERGLVMNNSESIKEEILRYFEKLYVSPSGESWRVEGLNWSPISGESASRLESPFTEEEISKAIFQLDRDKARGLMTLPLQCFKIVGM</sequence>
<dbReference type="GO" id="GO:0004519">
    <property type="term" value="F:endonuclease activity"/>
    <property type="evidence" value="ECO:0007669"/>
    <property type="project" value="InterPro"/>
</dbReference>
<comment type="caution">
    <text evidence="5">The sequence shown here is derived from an EMBL/GenBank/DDBJ whole genome shotgun (WGS) entry which is preliminary data.</text>
</comment>
<evidence type="ECO:0000256" key="3">
    <source>
        <dbReference type="ARBA" id="ARBA00022801"/>
    </source>
</evidence>
<reference evidence="5 6" key="1">
    <citation type="journal article" date="2018" name="PLoS Genet.">
        <title>Population sequencing reveals clonal diversity and ancestral inbreeding in the grapevine cultivar Chardonnay.</title>
        <authorList>
            <person name="Roach M.J."/>
            <person name="Johnson D.L."/>
            <person name="Bohlmann J."/>
            <person name="van Vuuren H.J."/>
            <person name="Jones S.J."/>
            <person name="Pretorius I.S."/>
            <person name="Schmidt S.A."/>
            <person name="Borneman A.R."/>
        </authorList>
    </citation>
    <scope>NUCLEOTIDE SEQUENCE [LARGE SCALE GENOMIC DNA]</scope>
    <source>
        <strain evidence="6">cv. Chardonnay</strain>
        <tissue evidence="5">Leaf</tissue>
    </source>
</reference>
<dbReference type="GO" id="GO:0006281">
    <property type="term" value="P:DNA repair"/>
    <property type="evidence" value="ECO:0007669"/>
    <property type="project" value="InterPro"/>
</dbReference>
<dbReference type="GO" id="GO:0046872">
    <property type="term" value="F:metal ion binding"/>
    <property type="evidence" value="ECO:0007669"/>
    <property type="project" value="UniProtKB-KW"/>
</dbReference>
<protein>
    <recommendedName>
        <fullName evidence="7">Endonuclease/exonuclease/phosphatase domain-containing protein</fullName>
    </recommendedName>
</protein>
<proteinExistence type="predicted"/>
<keyword evidence="2" id="KW-0479">Metal-binding</keyword>
<keyword evidence="4" id="KW-0460">Magnesium</keyword>
<dbReference type="GO" id="GO:0003677">
    <property type="term" value="F:DNA binding"/>
    <property type="evidence" value="ECO:0007669"/>
    <property type="project" value="InterPro"/>
</dbReference>
<organism evidence="5 6">
    <name type="scientific">Vitis vinifera</name>
    <name type="common">Grape</name>
    <dbReference type="NCBI Taxonomy" id="29760"/>
    <lineage>
        <taxon>Eukaryota</taxon>
        <taxon>Viridiplantae</taxon>
        <taxon>Streptophyta</taxon>
        <taxon>Embryophyta</taxon>
        <taxon>Tracheophyta</taxon>
        <taxon>Spermatophyta</taxon>
        <taxon>Magnoliopsida</taxon>
        <taxon>eudicotyledons</taxon>
        <taxon>Gunneridae</taxon>
        <taxon>Pentapetalae</taxon>
        <taxon>rosids</taxon>
        <taxon>Vitales</taxon>
        <taxon>Vitaceae</taxon>
        <taxon>Viteae</taxon>
        <taxon>Vitis</taxon>
    </lineage>
</organism>
<dbReference type="InterPro" id="IPR004808">
    <property type="entry name" value="AP_endonuc_1"/>
</dbReference>